<sequence length="1309" mass="146871">MNSLATIKSALADSVVSNSALKEAYDFANFIGDRSGRFRDVALNPEQKHKLRRVLNHFLVPTVKPKFVDDEDITPHDDRRVPDDWLAKTDEDLKTPARMIDVDTMNMVTTYNLGLQDQYCIVSHSWKGSEVTYGYFSEAKKFEPKNGPANTESEGPSNDVSRVVNKCKQDIKDLEDKINSALPHVRDRSDGKHPEDIATLLQWYTDANGAEWALGSSQKKLHDATASYSSAEREAEYYEGLWNDITNLPNNKPSEKPDASTKNPEMQEVQEAIKTLKKEALDSRTSAETKHKADAKSREDQDSTIKFFDQNRELCYGIEALLVALQHIRSSRKILESIAQAKKLFDAHFPRGGKRYVWLDTCCINKGDSYELTESLALMGDWYENADLCLVHVDTPRDESSWIEEWKHWKDPSYIPVPLNMTSFDQIGAGADEAEKKKYQVEWATRGWTLQELVLSKVTYYVNSHWQNLVRPVEVLGPLYFLRPFVKRYLRHPYVKRFNTAPSEQLATLKELLSPELIKPGMSQEQELTVMLQSLGFVAPRGLQEKLAESQIGKAVLNSCRQLPIKLDNLLEKKSIANDAPLSGLRYKPDLTAKAESELPETDEPHLTEKISLFNYLLATLISLTDQEILDDRKAIAKFSKIENMTNWVVGDGLGNSSASTSLITASDRVTTVATDQAYSLMGILGVRFPAFPAEGLPKALARLLDEVVIAYNDVSVFNWSGKHRGSPLHGRSLYPASIDAFVDPVNNPNVKSKAQTSRRILELFRDQRVRQSETASNVNTLLAEMLALSKKLPEQCSVFQQLGDLATKIKETNFDILKDRIGELESIVQKIHDFTPEEADEEIKNQSLAGRLNNTMERVDSFSKNLKIEAPKMEIPKFEVPKMSFGWKKGGSQPAEKAQPSEPAAPATPATPTTVSEERQDPYADLKSDIEKVISALSGPAKAQAESAKDKPQDTPQNKQVVATTEDANSKDSNTQFKQQEDRRMVCPNPITVSSGGIRGIFDIQRIIVKMVEPDVLRSRIRTAVRGQKIDGWCIISTGLSMTLVAFSCERDVLAQQLDLSEVIETSLKPEEPAKDTTEEEPPKEQGILSELNLEKTPEQVKVGRMINFVQKQNLDGIAGEWVLARFSGVEGAKWFLCLLELGAGNDLYGRRIPTDAFSFEDAAPEQGLTEYWHQFTMEKKARTCDTLDMYLNRQKLWQAAGHQMDELSKVENPSQGPGKPGFQGDLETAWEIVQNVSLDKVVNLGKMTGQGLGGLGAELWANHLEGRIEKGALKRVPVSLRTPVRDLDRNRKLLPAMFHAGREMHMF</sequence>
<accession>A0AAD6NDM6</accession>
<feature type="region of interest" description="Disordered" evidence="1">
    <location>
        <begin position="1066"/>
        <end position="1092"/>
    </location>
</feature>
<dbReference type="Proteomes" id="UP001219568">
    <property type="component" value="Unassembled WGS sequence"/>
</dbReference>
<feature type="region of interest" description="Disordered" evidence="1">
    <location>
        <begin position="247"/>
        <end position="267"/>
    </location>
</feature>
<organism evidence="3 4">
    <name type="scientific">Penicillium canescens</name>
    <dbReference type="NCBI Taxonomy" id="5083"/>
    <lineage>
        <taxon>Eukaryota</taxon>
        <taxon>Fungi</taxon>
        <taxon>Dikarya</taxon>
        <taxon>Ascomycota</taxon>
        <taxon>Pezizomycotina</taxon>
        <taxon>Eurotiomycetes</taxon>
        <taxon>Eurotiomycetidae</taxon>
        <taxon>Eurotiales</taxon>
        <taxon>Aspergillaceae</taxon>
        <taxon>Penicillium</taxon>
    </lineage>
</organism>
<feature type="region of interest" description="Disordered" evidence="1">
    <location>
        <begin position="886"/>
        <end position="922"/>
    </location>
</feature>
<feature type="compositionally biased region" description="Polar residues" evidence="1">
    <location>
        <begin position="955"/>
        <end position="979"/>
    </location>
</feature>
<protein>
    <recommendedName>
        <fullName evidence="2">Heterokaryon incompatibility domain-containing protein</fullName>
    </recommendedName>
</protein>
<feature type="region of interest" description="Disordered" evidence="1">
    <location>
        <begin position="280"/>
        <end position="301"/>
    </location>
</feature>
<dbReference type="Pfam" id="PF06985">
    <property type="entry name" value="HET"/>
    <property type="match status" value="1"/>
</dbReference>
<evidence type="ECO:0000313" key="4">
    <source>
        <dbReference type="Proteomes" id="UP001219568"/>
    </source>
</evidence>
<dbReference type="InterPro" id="IPR010730">
    <property type="entry name" value="HET"/>
</dbReference>
<dbReference type="PANTHER" id="PTHR10622">
    <property type="entry name" value="HET DOMAIN-CONTAINING PROTEIN"/>
    <property type="match status" value="1"/>
</dbReference>
<keyword evidence="4" id="KW-1185">Reference proteome</keyword>
<feature type="compositionally biased region" description="Low complexity" evidence="1">
    <location>
        <begin position="905"/>
        <end position="915"/>
    </location>
</feature>
<evidence type="ECO:0000256" key="1">
    <source>
        <dbReference type="SAM" id="MobiDB-lite"/>
    </source>
</evidence>
<feature type="region of interest" description="Disordered" evidence="1">
    <location>
        <begin position="939"/>
        <end position="983"/>
    </location>
</feature>
<evidence type="ECO:0000259" key="2">
    <source>
        <dbReference type="Pfam" id="PF06985"/>
    </source>
</evidence>
<reference evidence="3" key="2">
    <citation type="submission" date="2023-01" db="EMBL/GenBank/DDBJ databases">
        <authorList>
            <person name="Petersen C."/>
        </authorList>
    </citation>
    <scope>NUCLEOTIDE SEQUENCE</scope>
    <source>
        <strain evidence="3">IBT 15450</strain>
    </source>
</reference>
<comment type="caution">
    <text evidence="3">The sequence shown here is derived from an EMBL/GenBank/DDBJ whole genome shotgun (WGS) entry which is preliminary data.</text>
</comment>
<dbReference type="EMBL" id="JAQJZL010000001">
    <property type="protein sequence ID" value="KAJ6057163.1"/>
    <property type="molecule type" value="Genomic_DNA"/>
</dbReference>
<proteinExistence type="predicted"/>
<feature type="domain" description="Heterokaryon incompatibility" evidence="2">
    <location>
        <begin position="351"/>
        <end position="452"/>
    </location>
</feature>
<reference evidence="3" key="1">
    <citation type="journal article" date="2023" name="IMA Fungus">
        <title>Comparative genomic study of the Penicillium genus elucidates a diverse pangenome and 15 lateral gene transfer events.</title>
        <authorList>
            <person name="Petersen C."/>
            <person name="Sorensen T."/>
            <person name="Nielsen M.R."/>
            <person name="Sondergaard T.E."/>
            <person name="Sorensen J.L."/>
            <person name="Fitzpatrick D.A."/>
            <person name="Frisvad J.C."/>
            <person name="Nielsen K.L."/>
        </authorList>
    </citation>
    <scope>NUCLEOTIDE SEQUENCE</scope>
    <source>
        <strain evidence="3">IBT 15450</strain>
    </source>
</reference>
<gene>
    <name evidence="3" type="ORF">N7460_000437</name>
</gene>
<evidence type="ECO:0000313" key="3">
    <source>
        <dbReference type="EMBL" id="KAJ6057163.1"/>
    </source>
</evidence>
<feature type="compositionally biased region" description="Basic and acidic residues" evidence="1">
    <location>
        <begin position="1069"/>
        <end position="1085"/>
    </location>
</feature>
<name>A0AAD6NDM6_PENCN</name>
<dbReference type="PANTHER" id="PTHR10622:SF10">
    <property type="entry name" value="HET DOMAIN-CONTAINING PROTEIN"/>
    <property type="match status" value="1"/>
</dbReference>